<dbReference type="SMART" id="SM00642">
    <property type="entry name" value="Aamy"/>
    <property type="match status" value="1"/>
</dbReference>
<evidence type="ECO:0000313" key="5">
    <source>
        <dbReference type="EMBL" id="TVU68821.1"/>
    </source>
</evidence>
<gene>
    <name evidence="5" type="ORF">FQP86_13730</name>
</gene>
<evidence type="ECO:0000256" key="3">
    <source>
        <dbReference type="ARBA" id="ARBA00023295"/>
    </source>
</evidence>
<dbReference type="SUPFAM" id="SSF51445">
    <property type="entry name" value="(Trans)glycosidases"/>
    <property type="match status" value="1"/>
</dbReference>
<keyword evidence="3" id="KW-0326">Glycosidase</keyword>
<dbReference type="InterPro" id="IPR045857">
    <property type="entry name" value="O16G_dom_2"/>
</dbReference>
<dbReference type="OrthoDB" id="9805159at2"/>
<dbReference type="PANTHER" id="PTHR10357">
    <property type="entry name" value="ALPHA-AMYLASE FAMILY MEMBER"/>
    <property type="match status" value="1"/>
</dbReference>
<accession>A0A558HIA4</accession>
<reference evidence="5 6" key="1">
    <citation type="submission" date="2019-07" db="EMBL/GenBank/DDBJ databases">
        <title>Diversity of Bacteria from Kongsfjorden, Arctic.</title>
        <authorList>
            <person name="Yu Y."/>
        </authorList>
    </citation>
    <scope>NUCLEOTIDE SEQUENCE [LARGE SCALE GENOMIC DNA]</scope>
    <source>
        <strain evidence="5 6">SM1923</strain>
    </source>
</reference>
<dbReference type="InterPro" id="IPR017853">
    <property type="entry name" value="GH"/>
</dbReference>
<dbReference type="GO" id="GO:0004556">
    <property type="term" value="F:alpha-amylase activity"/>
    <property type="evidence" value="ECO:0007669"/>
    <property type="project" value="TreeGrafter"/>
</dbReference>
<dbReference type="InterPro" id="IPR006047">
    <property type="entry name" value="GH13_cat_dom"/>
</dbReference>
<proteinExistence type="inferred from homology"/>
<evidence type="ECO:0000259" key="4">
    <source>
        <dbReference type="SMART" id="SM00642"/>
    </source>
</evidence>
<evidence type="ECO:0000313" key="6">
    <source>
        <dbReference type="Proteomes" id="UP000319941"/>
    </source>
</evidence>
<evidence type="ECO:0000256" key="2">
    <source>
        <dbReference type="ARBA" id="ARBA00022801"/>
    </source>
</evidence>
<dbReference type="RefSeq" id="WP_144727867.1">
    <property type="nucleotide sequence ID" value="NZ_CAWOWR010000147.1"/>
</dbReference>
<dbReference type="Proteomes" id="UP000319941">
    <property type="component" value="Unassembled WGS sequence"/>
</dbReference>
<dbReference type="FunFam" id="3.90.400.10:FF:000002">
    <property type="entry name" value="Sucrose isomerase"/>
    <property type="match status" value="1"/>
</dbReference>
<keyword evidence="2" id="KW-0378">Hydrolase</keyword>
<keyword evidence="6" id="KW-1185">Reference proteome</keyword>
<dbReference type="Gene3D" id="3.90.400.10">
    <property type="entry name" value="Oligo-1,6-glucosidase, Domain 2"/>
    <property type="match status" value="1"/>
</dbReference>
<dbReference type="PANTHER" id="PTHR10357:SF179">
    <property type="entry name" value="NEUTRAL AND BASIC AMINO ACID TRANSPORT PROTEIN RBAT"/>
    <property type="match status" value="1"/>
</dbReference>
<evidence type="ECO:0000256" key="1">
    <source>
        <dbReference type="ARBA" id="ARBA00008061"/>
    </source>
</evidence>
<dbReference type="Pfam" id="PF00128">
    <property type="entry name" value="Alpha-amylase"/>
    <property type="match status" value="1"/>
</dbReference>
<dbReference type="EMBL" id="VNFH01000009">
    <property type="protein sequence ID" value="TVU68821.1"/>
    <property type="molecule type" value="Genomic_DNA"/>
</dbReference>
<comment type="similarity">
    <text evidence="1">Belongs to the glycosyl hydrolase 13 family.</text>
</comment>
<dbReference type="Gene3D" id="3.20.20.80">
    <property type="entry name" value="Glycosidases"/>
    <property type="match status" value="1"/>
</dbReference>
<comment type="caution">
    <text evidence="5">The sequence shown here is derived from an EMBL/GenBank/DDBJ whole genome shotgun (WGS) entry which is preliminary data.</text>
</comment>
<organism evidence="5 6">
    <name type="scientific">Cobetia crustatorum</name>
    <dbReference type="NCBI Taxonomy" id="553385"/>
    <lineage>
        <taxon>Bacteria</taxon>
        <taxon>Pseudomonadati</taxon>
        <taxon>Pseudomonadota</taxon>
        <taxon>Gammaproteobacteria</taxon>
        <taxon>Oceanospirillales</taxon>
        <taxon>Halomonadaceae</taxon>
        <taxon>Cobetia</taxon>
    </lineage>
</organism>
<sequence>MTLSQLDPGARLDWWRGATIYQIYPRSFMDANGDGIGDLAGIIERLPHVASLGVDAIWLSPFFTSPMKDFGYDVADYRDVDPMFGHLDDFKRLVSQAHQLGVRVIIDQVLSHSSDQHVWFQQSRKDRHNAKADWYVWADPLPDGNPPNNWMAAFSGRAWTFEAKRRQYYLHNFLASQPDLNFHHPEVRQAQLDNLRFWLDLGVDGFRFDVVNYYFHDRALTDNPAMPREGVNPGNPQSYQRMQHNIEQPENLAYLERIRDLLDEYPGTTSVGEIAGNDPLPTMAAYTAGQHRLHMAYTFDLLNSDGDARALYDVLARFAEQGEDTWPCWALSNHDVERSATSWGESRALLALTVLCSLRGSLCLYQGEELGLPEAELAFEDLQDPFGINLWPEIKGRDGCRTPMVWDDSPDGGFSRRATKSGVEAEATPWLPVSPRQLPLSVAQQERRDDSFLSRARRLLRYRGTSQVLREGEQTLIAPERLPDDVFASVRQQGTQRLLCLAHLGTGDTPSVIDPSQLAPDITTWTAIDIAGVTATHTSHHPLSLMPGSAMWLALN</sequence>
<dbReference type="CDD" id="cd11330">
    <property type="entry name" value="AmyAc_OligoGlu"/>
    <property type="match status" value="1"/>
</dbReference>
<protein>
    <submittedName>
        <fullName evidence="5">Alpha-glucosidase</fullName>
    </submittedName>
</protein>
<name>A0A558HIA4_9GAMM</name>
<dbReference type="AlphaFoldDB" id="A0A558HIA4"/>
<feature type="domain" description="Glycosyl hydrolase family 13 catalytic" evidence="4">
    <location>
        <begin position="22"/>
        <end position="401"/>
    </location>
</feature>
<dbReference type="STRING" id="553385.GCA_000591415_00540"/>
<dbReference type="GO" id="GO:0009313">
    <property type="term" value="P:oligosaccharide catabolic process"/>
    <property type="evidence" value="ECO:0007669"/>
    <property type="project" value="TreeGrafter"/>
</dbReference>